<keyword evidence="3" id="KW-1185">Reference proteome</keyword>
<dbReference type="Proteomes" id="UP000231553">
    <property type="component" value="Unassembled WGS sequence"/>
</dbReference>
<dbReference type="InterPro" id="IPR006674">
    <property type="entry name" value="HD_domain"/>
</dbReference>
<feature type="domain" description="HD" evidence="1">
    <location>
        <begin position="29"/>
        <end position="139"/>
    </location>
</feature>
<dbReference type="Gene3D" id="1.10.3210.10">
    <property type="entry name" value="Hypothetical protein af1432"/>
    <property type="match status" value="1"/>
</dbReference>
<gene>
    <name evidence="2" type="ORF">CVM52_06225</name>
</gene>
<dbReference type="CDD" id="cd00077">
    <property type="entry name" value="HDc"/>
    <property type="match status" value="1"/>
</dbReference>
<dbReference type="EMBL" id="PGTB01000012">
    <property type="protein sequence ID" value="PJE37589.1"/>
    <property type="molecule type" value="Genomic_DNA"/>
</dbReference>
<keyword evidence="2" id="KW-0378">Hydrolase</keyword>
<dbReference type="GO" id="GO:0016787">
    <property type="term" value="F:hydrolase activity"/>
    <property type="evidence" value="ECO:0007669"/>
    <property type="project" value="UniProtKB-KW"/>
</dbReference>
<dbReference type="Pfam" id="PF01966">
    <property type="entry name" value="HD"/>
    <property type="match status" value="1"/>
</dbReference>
<dbReference type="OrthoDB" id="942406at2"/>
<dbReference type="InterPro" id="IPR003607">
    <property type="entry name" value="HD/PDEase_dom"/>
</dbReference>
<sequence>MTPSTLMPRDLPLWEEARGFLDVRSNDVHTLISYGIAKALLVEHPGVVESIVLPAILLHDVGWKRIDPALMADAIGPNPTRKELVREHEIYGVEIAGDILRRHRPEGVDIDAVLAIIDQHDTLKEASSPEDALVKDADKGWRFSPHGVETICGWFGTPAAETLDMLEDFVLPQFLTDTGRIMARAYLAAGRATFEAPAYLKESANV</sequence>
<dbReference type="SUPFAM" id="SSF109604">
    <property type="entry name" value="HD-domain/PDEase-like"/>
    <property type="match status" value="1"/>
</dbReference>
<evidence type="ECO:0000313" key="3">
    <source>
        <dbReference type="Proteomes" id="UP000231553"/>
    </source>
</evidence>
<dbReference type="RefSeq" id="WP_100161644.1">
    <property type="nucleotide sequence ID" value="NZ_PGTB01000012.1"/>
</dbReference>
<dbReference type="AlphaFoldDB" id="A0A2M8J475"/>
<accession>A0A2M8J475</accession>
<organism evidence="2 3">
    <name type="scientific">Pseudooceanicola lipolyticus</name>
    <dbReference type="NCBI Taxonomy" id="2029104"/>
    <lineage>
        <taxon>Bacteria</taxon>
        <taxon>Pseudomonadati</taxon>
        <taxon>Pseudomonadota</taxon>
        <taxon>Alphaproteobacteria</taxon>
        <taxon>Rhodobacterales</taxon>
        <taxon>Paracoccaceae</taxon>
        <taxon>Pseudooceanicola</taxon>
    </lineage>
</organism>
<protein>
    <submittedName>
        <fullName evidence="2">Phosphohydrolase</fullName>
    </submittedName>
</protein>
<comment type="caution">
    <text evidence="2">The sequence shown here is derived from an EMBL/GenBank/DDBJ whole genome shotgun (WGS) entry which is preliminary data.</text>
</comment>
<reference evidence="2 3" key="1">
    <citation type="journal article" date="2018" name="Int. J. Syst. Evol. Microbiol.">
        <title>Pseudooceanicola lipolyticus sp. nov., a marine alphaproteobacterium, reclassification of Oceanicola flagellatus as Pseudooceanicola flagellatus comb. nov. and emended description of the genus Pseudooceanicola.</title>
        <authorList>
            <person name="Huang M.-M."/>
            <person name="Guo L.-L."/>
            <person name="Wu Y.-H."/>
            <person name="Lai Q.-L."/>
            <person name="Shao Z.-Z."/>
            <person name="Wang C.-S."/>
            <person name="Wu M."/>
            <person name="Xu X.-W."/>
        </authorList>
    </citation>
    <scope>NUCLEOTIDE SEQUENCE [LARGE SCALE GENOMIC DNA]</scope>
    <source>
        <strain evidence="2 3">157</strain>
    </source>
</reference>
<name>A0A2M8J475_9RHOB</name>
<evidence type="ECO:0000313" key="2">
    <source>
        <dbReference type="EMBL" id="PJE37589.1"/>
    </source>
</evidence>
<evidence type="ECO:0000259" key="1">
    <source>
        <dbReference type="Pfam" id="PF01966"/>
    </source>
</evidence>
<proteinExistence type="predicted"/>